<feature type="domain" description="DUF5753" evidence="2">
    <location>
        <begin position="1"/>
        <end position="98"/>
    </location>
</feature>
<name>A0A8T4J2R6_9ACTN</name>
<keyword evidence="1" id="KW-1133">Transmembrane helix</keyword>
<dbReference type="AlphaFoldDB" id="A0A8T4J2R6"/>
<evidence type="ECO:0000256" key="1">
    <source>
        <dbReference type="SAM" id="Phobius"/>
    </source>
</evidence>
<accession>A0A8T4J2R6</accession>
<dbReference type="Proteomes" id="UP000675554">
    <property type="component" value="Unassembled WGS sequence"/>
</dbReference>
<dbReference type="InterPro" id="IPR043917">
    <property type="entry name" value="DUF5753"/>
</dbReference>
<sequence length="105" mass="11553">VLRYQVGDVATMAGQLGHLLSVMALPAVSLGVIPFSVPRHRIWPQETFSIFDENTVEIELLTARVMVTAPGEIEQYENAFLRLADLAVYGDAARKLIRTALASIE</sequence>
<protein>
    <recommendedName>
        <fullName evidence="2">DUF5753 domain-containing protein</fullName>
    </recommendedName>
</protein>
<feature type="transmembrane region" description="Helical" evidence="1">
    <location>
        <begin position="16"/>
        <end position="37"/>
    </location>
</feature>
<dbReference type="EMBL" id="JAGSMN010001205">
    <property type="protein sequence ID" value="MBR7678098.1"/>
    <property type="molecule type" value="Genomic_DNA"/>
</dbReference>
<keyword evidence="4" id="KW-1185">Reference proteome</keyword>
<reference evidence="3" key="1">
    <citation type="submission" date="2021-04" db="EMBL/GenBank/DDBJ databases">
        <title>Sequencing of actinobacteria type strains.</title>
        <authorList>
            <person name="Nguyen G.-S."/>
            <person name="Wentzel A."/>
        </authorList>
    </citation>
    <scope>NUCLEOTIDE SEQUENCE</scope>
    <source>
        <strain evidence="3">DSM 42095</strain>
    </source>
</reference>
<dbReference type="Pfam" id="PF19054">
    <property type="entry name" value="DUF5753"/>
    <property type="match status" value="1"/>
</dbReference>
<proteinExistence type="predicted"/>
<comment type="caution">
    <text evidence="3">The sequence shown here is derived from an EMBL/GenBank/DDBJ whole genome shotgun (WGS) entry which is preliminary data.</text>
</comment>
<gene>
    <name evidence="3" type="ORF">KDA82_34985</name>
</gene>
<evidence type="ECO:0000259" key="2">
    <source>
        <dbReference type="Pfam" id="PF19054"/>
    </source>
</evidence>
<keyword evidence="1" id="KW-0472">Membrane</keyword>
<feature type="non-terminal residue" evidence="3">
    <location>
        <position position="1"/>
    </location>
</feature>
<organism evidence="3 4">
    <name type="scientific">Streptomyces daliensis</name>
    <dbReference type="NCBI Taxonomy" id="299421"/>
    <lineage>
        <taxon>Bacteria</taxon>
        <taxon>Bacillati</taxon>
        <taxon>Actinomycetota</taxon>
        <taxon>Actinomycetes</taxon>
        <taxon>Kitasatosporales</taxon>
        <taxon>Streptomycetaceae</taxon>
        <taxon>Streptomyces</taxon>
    </lineage>
</organism>
<evidence type="ECO:0000313" key="4">
    <source>
        <dbReference type="Proteomes" id="UP000675554"/>
    </source>
</evidence>
<evidence type="ECO:0000313" key="3">
    <source>
        <dbReference type="EMBL" id="MBR7678098.1"/>
    </source>
</evidence>
<keyword evidence="1" id="KW-0812">Transmembrane</keyword>